<dbReference type="EMBL" id="BONW01000021">
    <property type="protein sequence ID" value="GIG89469.1"/>
    <property type="molecule type" value="Genomic_DNA"/>
</dbReference>
<evidence type="ECO:0000313" key="1">
    <source>
        <dbReference type="EMBL" id="GIG89469.1"/>
    </source>
</evidence>
<reference evidence="1 2" key="1">
    <citation type="submission" date="2021-01" db="EMBL/GenBank/DDBJ databases">
        <title>Whole genome shotgun sequence of Plantactinospora endophytica NBRC 110450.</title>
        <authorList>
            <person name="Komaki H."/>
            <person name="Tamura T."/>
        </authorList>
    </citation>
    <scope>NUCLEOTIDE SEQUENCE [LARGE SCALE GENOMIC DNA]</scope>
    <source>
        <strain evidence="1 2">NBRC 110450</strain>
    </source>
</reference>
<proteinExistence type="predicted"/>
<accession>A0ABQ4E442</accession>
<name>A0ABQ4E442_9ACTN</name>
<gene>
    <name evidence="1" type="ORF">Pen02_44050</name>
</gene>
<evidence type="ECO:0008006" key="3">
    <source>
        <dbReference type="Google" id="ProtNLM"/>
    </source>
</evidence>
<keyword evidence="2" id="KW-1185">Reference proteome</keyword>
<sequence>MAEGDVSMNSATLRGGSNELLGLAGSLQARRPEPEVVAVPRPAAHEEVAARSRSFAEHASDQFRDAVALLAALSSKVRGAAVLHEQADVGLVRAVDQILTGTTYRPGR</sequence>
<dbReference type="RefSeq" id="WP_203867947.1">
    <property type="nucleotide sequence ID" value="NZ_BONW01000021.1"/>
</dbReference>
<dbReference type="Proteomes" id="UP000646749">
    <property type="component" value="Unassembled WGS sequence"/>
</dbReference>
<organism evidence="1 2">
    <name type="scientific">Plantactinospora endophytica</name>
    <dbReference type="NCBI Taxonomy" id="673535"/>
    <lineage>
        <taxon>Bacteria</taxon>
        <taxon>Bacillati</taxon>
        <taxon>Actinomycetota</taxon>
        <taxon>Actinomycetes</taxon>
        <taxon>Micromonosporales</taxon>
        <taxon>Micromonosporaceae</taxon>
        <taxon>Plantactinospora</taxon>
    </lineage>
</organism>
<comment type="caution">
    <text evidence="1">The sequence shown here is derived from an EMBL/GenBank/DDBJ whole genome shotgun (WGS) entry which is preliminary data.</text>
</comment>
<evidence type="ECO:0000313" key="2">
    <source>
        <dbReference type="Proteomes" id="UP000646749"/>
    </source>
</evidence>
<protein>
    <recommendedName>
        <fullName evidence="3">PE domain-containing protein</fullName>
    </recommendedName>
</protein>